<dbReference type="InterPro" id="IPR003018">
    <property type="entry name" value="GAF"/>
</dbReference>
<dbReference type="InterPro" id="IPR029787">
    <property type="entry name" value="Nucleotide_cyclase"/>
</dbReference>
<dbReference type="Proteomes" id="UP000029228">
    <property type="component" value="Unassembled WGS sequence"/>
</dbReference>
<proteinExistence type="predicted"/>
<dbReference type="PANTHER" id="PTHR45138">
    <property type="entry name" value="REGULATORY COMPONENTS OF SENSORY TRANSDUCTION SYSTEM"/>
    <property type="match status" value="1"/>
</dbReference>
<feature type="domain" description="GGDEF" evidence="3">
    <location>
        <begin position="195"/>
        <end position="326"/>
    </location>
</feature>
<sequence>MNNLLKELALGLPQTQLVERIVDLTERLFPRKRVSILSLDESTNCLFTVAAPKLPIMYNQAINGLEIGERVGSCGAAAYLKRSVIVDDVTKHANWTPFLKLAASANVKACWSVPVISTQEQCLGTFALYDERCSTPLAIEIEILESMSAVYSVALEKYALEDKLTFQAQMDPLTHCLNRRALLERVEQSHCFDGNILGCFFVDIDKFKQVNDEYGHCFGDKVLVAVSEQLKHLLPEQAVLGRYGGDEFLAFCCFPDEEGAVAFYQTLSDELNKPVTLNDTNISVSVGFATKQCCSDLPMDKLIRQADSEMYKVKRRNKRAVPLRSASPSLIDINANPEKKVV</sequence>
<dbReference type="Pfam" id="PF13185">
    <property type="entry name" value="GAF_2"/>
    <property type="match status" value="1"/>
</dbReference>
<evidence type="ECO:0000259" key="3">
    <source>
        <dbReference type="PROSITE" id="PS50887"/>
    </source>
</evidence>
<dbReference type="PANTHER" id="PTHR45138:SF9">
    <property type="entry name" value="DIGUANYLATE CYCLASE DGCM-RELATED"/>
    <property type="match status" value="1"/>
</dbReference>
<dbReference type="CDD" id="cd01949">
    <property type="entry name" value="GGDEF"/>
    <property type="match status" value="1"/>
</dbReference>
<evidence type="ECO:0000256" key="1">
    <source>
        <dbReference type="ARBA" id="ARBA00012528"/>
    </source>
</evidence>
<evidence type="ECO:0000313" key="5">
    <source>
        <dbReference type="Proteomes" id="UP000029228"/>
    </source>
</evidence>
<evidence type="ECO:0000256" key="2">
    <source>
        <dbReference type="ARBA" id="ARBA00034247"/>
    </source>
</evidence>
<dbReference type="SMART" id="SM00065">
    <property type="entry name" value="GAF"/>
    <property type="match status" value="1"/>
</dbReference>
<dbReference type="InterPro" id="IPR000160">
    <property type="entry name" value="GGDEF_dom"/>
</dbReference>
<dbReference type="InterPro" id="IPR050469">
    <property type="entry name" value="Diguanylate_Cyclase"/>
</dbReference>
<keyword evidence="5" id="KW-1185">Reference proteome</keyword>
<dbReference type="GO" id="GO:0052621">
    <property type="term" value="F:diguanylate cyclase activity"/>
    <property type="evidence" value="ECO:0007669"/>
    <property type="project" value="UniProtKB-EC"/>
</dbReference>
<dbReference type="Pfam" id="PF00990">
    <property type="entry name" value="GGDEF"/>
    <property type="match status" value="1"/>
</dbReference>
<gene>
    <name evidence="4" type="ORF">JCM19235_1446</name>
</gene>
<accession>A0A090S548</accession>
<comment type="caution">
    <text evidence="4">The sequence shown here is derived from an EMBL/GenBank/DDBJ whole genome shotgun (WGS) entry which is preliminary data.</text>
</comment>
<dbReference type="SUPFAM" id="SSF55781">
    <property type="entry name" value="GAF domain-like"/>
    <property type="match status" value="1"/>
</dbReference>
<organism evidence="4 5">
    <name type="scientific">Vibrio maritimus</name>
    <dbReference type="NCBI Taxonomy" id="990268"/>
    <lineage>
        <taxon>Bacteria</taxon>
        <taxon>Pseudomonadati</taxon>
        <taxon>Pseudomonadota</taxon>
        <taxon>Gammaproteobacteria</taxon>
        <taxon>Vibrionales</taxon>
        <taxon>Vibrionaceae</taxon>
        <taxon>Vibrio</taxon>
    </lineage>
</organism>
<reference evidence="4 5" key="1">
    <citation type="submission" date="2014-09" db="EMBL/GenBank/DDBJ databases">
        <title>Vibrio maritimus JCM 19235. (C45) whole genome shotgun sequence.</title>
        <authorList>
            <person name="Sawabe T."/>
            <person name="Meirelles P."/>
            <person name="Nakanishi M."/>
            <person name="Sayaka M."/>
            <person name="Hattori M."/>
            <person name="Ohkuma M."/>
        </authorList>
    </citation>
    <scope>NUCLEOTIDE SEQUENCE [LARGE SCALE GENOMIC DNA]</scope>
    <source>
        <strain evidence="5">JCM19235</strain>
    </source>
</reference>
<reference evidence="4 5" key="2">
    <citation type="submission" date="2014-09" db="EMBL/GenBank/DDBJ databases">
        <authorList>
            <consortium name="NBRP consortium"/>
            <person name="Sawabe T."/>
            <person name="Meirelles P."/>
            <person name="Nakanishi M."/>
            <person name="Sayaka M."/>
            <person name="Hattori M."/>
            <person name="Ohkuma M."/>
        </authorList>
    </citation>
    <scope>NUCLEOTIDE SEQUENCE [LARGE SCALE GENOMIC DNA]</scope>
    <source>
        <strain evidence="5">JCM19235</strain>
    </source>
</reference>
<dbReference type="Gene3D" id="3.30.70.270">
    <property type="match status" value="1"/>
</dbReference>
<protein>
    <recommendedName>
        <fullName evidence="1">diguanylate cyclase</fullName>
        <ecNumber evidence="1">2.7.7.65</ecNumber>
    </recommendedName>
</protein>
<dbReference type="Gene3D" id="3.30.450.40">
    <property type="match status" value="1"/>
</dbReference>
<dbReference type="AlphaFoldDB" id="A0A090S548"/>
<comment type="catalytic activity">
    <reaction evidence="2">
        <text>2 GTP = 3',3'-c-di-GMP + 2 diphosphate</text>
        <dbReference type="Rhea" id="RHEA:24898"/>
        <dbReference type="ChEBI" id="CHEBI:33019"/>
        <dbReference type="ChEBI" id="CHEBI:37565"/>
        <dbReference type="ChEBI" id="CHEBI:58805"/>
        <dbReference type="EC" id="2.7.7.65"/>
    </reaction>
</comment>
<dbReference type="EC" id="2.7.7.65" evidence="1"/>
<dbReference type="SMART" id="SM00267">
    <property type="entry name" value="GGDEF"/>
    <property type="match status" value="1"/>
</dbReference>
<evidence type="ECO:0000313" key="4">
    <source>
        <dbReference type="EMBL" id="GAL21624.1"/>
    </source>
</evidence>
<dbReference type="SUPFAM" id="SSF55073">
    <property type="entry name" value="Nucleotide cyclase"/>
    <property type="match status" value="1"/>
</dbReference>
<dbReference type="InterPro" id="IPR043128">
    <property type="entry name" value="Rev_trsase/Diguanyl_cyclase"/>
</dbReference>
<dbReference type="EMBL" id="BBMR01000009">
    <property type="protein sequence ID" value="GAL21624.1"/>
    <property type="molecule type" value="Genomic_DNA"/>
</dbReference>
<dbReference type="NCBIfam" id="TIGR00254">
    <property type="entry name" value="GGDEF"/>
    <property type="match status" value="1"/>
</dbReference>
<dbReference type="STRING" id="990268.JCM19235_1446"/>
<name>A0A090S548_9VIBR</name>
<dbReference type="PROSITE" id="PS50887">
    <property type="entry name" value="GGDEF"/>
    <property type="match status" value="1"/>
</dbReference>
<dbReference type="InterPro" id="IPR029016">
    <property type="entry name" value="GAF-like_dom_sf"/>
</dbReference>